<dbReference type="PROSITE" id="PS51257">
    <property type="entry name" value="PROKAR_LIPOPROTEIN"/>
    <property type="match status" value="1"/>
</dbReference>
<evidence type="ECO:0000256" key="1">
    <source>
        <dbReference type="SAM" id="Phobius"/>
    </source>
</evidence>
<protein>
    <submittedName>
        <fullName evidence="3">HPP family protein</fullName>
    </submittedName>
</protein>
<accession>A0A926QM96</accession>
<sequence length="156" mass="16129">MNPKLKSFLSILLPGAGGFLAILACSLLGDTAGISLLMAPFGATCVIAFALPQSPLAQPRSVIGGHVLSTLVGLCTLTAFGVHAWSLALAVGAAIVLMLATRTLHPPAGADPLLVMLAGAKWSFLFTPVLLGAVLLVLVALGYHRATKVSYPTKWW</sequence>
<feature type="transmembrane region" description="Helical" evidence="1">
    <location>
        <begin position="71"/>
        <end position="100"/>
    </location>
</feature>
<dbReference type="RefSeq" id="WP_188177479.1">
    <property type="nucleotide sequence ID" value="NZ_JACVVD010000012.1"/>
</dbReference>
<evidence type="ECO:0000313" key="4">
    <source>
        <dbReference type="Proteomes" id="UP000650466"/>
    </source>
</evidence>
<evidence type="ECO:0000259" key="2">
    <source>
        <dbReference type="Pfam" id="PF04982"/>
    </source>
</evidence>
<keyword evidence="4" id="KW-1185">Reference proteome</keyword>
<gene>
    <name evidence="3" type="ORF">ICC18_26835</name>
</gene>
<dbReference type="Proteomes" id="UP000650466">
    <property type="component" value="Unassembled WGS sequence"/>
</dbReference>
<dbReference type="PANTHER" id="PTHR33741:SF5">
    <property type="entry name" value="TRANSMEMBRANE PROTEIN DDB_G0269096-RELATED"/>
    <property type="match status" value="1"/>
</dbReference>
<dbReference type="AlphaFoldDB" id="A0A926QM96"/>
<organism evidence="3 4">
    <name type="scientific">Paenibacillus sedimenti</name>
    <dbReference type="NCBI Taxonomy" id="2770274"/>
    <lineage>
        <taxon>Bacteria</taxon>
        <taxon>Bacillati</taxon>
        <taxon>Bacillota</taxon>
        <taxon>Bacilli</taxon>
        <taxon>Bacillales</taxon>
        <taxon>Paenibacillaceae</taxon>
        <taxon>Paenibacillus</taxon>
    </lineage>
</organism>
<dbReference type="PANTHER" id="PTHR33741">
    <property type="entry name" value="TRANSMEMBRANE PROTEIN DDB_G0269096-RELATED"/>
    <property type="match status" value="1"/>
</dbReference>
<dbReference type="InterPro" id="IPR058581">
    <property type="entry name" value="TM_HPP"/>
</dbReference>
<feature type="transmembrane region" description="Helical" evidence="1">
    <location>
        <begin position="34"/>
        <end position="51"/>
    </location>
</feature>
<dbReference type="InterPro" id="IPR007065">
    <property type="entry name" value="HPP"/>
</dbReference>
<keyword evidence="1" id="KW-0812">Transmembrane</keyword>
<feature type="domain" description="HPP transmembrane region" evidence="2">
    <location>
        <begin position="7"/>
        <end position="152"/>
    </location>
</feature>
<proteinExistence type="predicted"/>
<evidence type="ECO:0000313" key="3">
    <source>
        <dbReference type="EMBL" id="MBD0383698.1"/>
    </source>
</evidence>
<keyword evidence="1" id="KW-0472">Membrane</keyword>
<keyword evidence="1" id="KW-1133">Transmembrane helix</keyword>
<reference evidence="3" key="1">
    <citation type="submission" date="2020-09" db="EMBL/GenBank/DDBJ databases">
        <title>Draft Genome Sequence of Paenibacillus sp. WST5.</title>
        <authorList>
            <person name="Bao Z."/>
        </authorList>
    </citation>
    <scope>NUCLEOTIDE SEQUENCE</scope>
    <source>
        <strain evidence="3">WST5</strain>
    </source>
</reference>
<name>A0A926QM96_9BACL</name>
<dbReference type="Pfam" id="PF04982">
    <property type="entry name" value="TM_HPP"/>
    <property type="match status" value="1"/>
</dbReference>
<comment type="caution">
    <text evidence="3">The sequence shown here is derived from an EMBL/GenBank/DDBJ whole genome shotgun (WGS) entry which is preliminary data.</text>
</comment>
<dbReference type="EMBL" id="JACVVD010000012">
    <property type="protein sequence ID" value="MBD0383698.1"/>
    <property type="molecule type" value="Genomic_DNA"/>
</dbReference>
<feature type="transmembrane region" description="Helical" evidence="1">
    <location>
        <begin position="120"/>
        <end position="143"/>
    </location>
</feature>